<feature type="region of interest" description="Disordered" evidence="7">
    <location>
        <begin position="152"/>
        <end position="174"/>
    </location>
</feature>
<evidence type="ECO:0000313" key="10">
    <source>
        <dbReference type="Proteomes" id="UP001597102"/>
    </source>
</evidence>
<keyword evidence="10" id="KW-1185">Reference proteome</keyword>
<keyword evidence="5 6" id="KW-0804">Transcription</keyword>
<comment type="similarity">
    <text evidence="1 6">Belongs to the NusB family.</text>
</comment>
<feature type="domain" description="NusB/RsmB/TIM44" evidence="8">
    <location>
        <begin position="16"/>
        <end position="150"/>
    </location>
</feature>
<comment type="caution">
    <text evidence="9">The sequence shown here is derived from an EMBL/GenBank/DDBJ whole genome shotgun (WGS) entry which is preliminary data.</text>
</comment>
<reference evidence="10" key="1">
    <citation type="journal article" date="2019" name="Int. J. Syst. Evol. Microbiol.">
        <title>The Global Catalogue of Microorganisms (GCM) 10K type strain sequencing project: providing services to taxonomists for standard genome sequencing and annotation.</title>
        <authorList>
            <consortium name="The Broad Institute Genomics Platform"/>
            <consortium name="The Broad Institute Genome Sequencing Center for Infectious Disease"/>
            <person name="Wu L."/>
            <person name="Ma J."/>
        </authorList>
    </citation>
    <scope>NUCLEOTIDE SEQUENCE [LARGE SCALE GENOMIC DNA]</scope>
    <source>
        <strain evidence="10">CCUG 61697</strain>
    </source>
</reference>
<dbReference type="NCBIfam" id="TIGR01951">
    <property type="entry name" value="nusB"/>
    <property type="match status" value="1"/>
</dbReference>
<evidence type="ECO:0000256" key="4">
    <source>
        <dbReference type="ARBA" id="ARBA00023015"/>
    </source>
</evidence>
<dbReference type="Gene3D" id="1.10.940.10">
    <property type="entry name" value="NusB-like"/>
    <property type="match status" value="1"/>
</dbReference>
<evidence type="ECO:0000259" key="8">
    <source>
        <dbReference type="Pfam" id="PF01029"/>
    </source>
</evidence>
<keyword evidence="2 6" id="KW-0889">Transcription antitermination</keyword>
<sequence>MTKPEKTNKRAASRSAARLAAVQALYQMDMTGIDLTAVAAEFQEHRIGEAIDGEEIHAAETAFFTDLIQGVVAEQRRIDPLINERLAEGWHLTRIDSILRAILRAGTFEILRRADVPARVSINEYVDLAHAFFEGDEPKVVNGLLDRIAKEVRPEELAPPAPDAPGVTAEQGQG</sequence>
<dbReference type="SUPFAM" id="SSF48013">
    <property type="entry name" value="NusB-like"/>
    <property type="match status" value="1"/>
</dbReference>
<protein>
    <recommendedName>
        <fullName evidence="6">Transcription antitermination protein NusB</fullName>
    </recommendedName>
    <alternativeName>
        <fullName evidence="6">Antitermination factor NusB</fullName>
    </alternativeName>
</protein>
<dbReference type="RefSeq" id="WP_379089103.1">
    <property type="nucleotide sequence ID" value="NZ_JBHTJO010000001.1"/>
</dbReference>
<dbReference type="InterPro" id="IPR035926">
    <property type="entry name" value="NusB-like_sf"/>
</dbReference>
<organism evidence="9 10">
    <name type="scientific">Methyloligella solikamskensis</name>
    <dbReference type="NCBI Taxonomy" id="1177756"/>
    <lineage>
        <taxon>Bacteria</taxon>
        <taxon>Pseudomonadati</taxon>
        <taxon>Pseudomonadota</taxon>
        <taxon>Alphaproteobacteria</taxon>
        <taxon>Hyphomicrobiales</taxon>
        <taxon>Hyphomicrobiaceae</taxon>
        <taxon>Methyloligella</taxon>
    </lineage>
</organism>
<evidence type="ECO:0000256" key="7">
    <source>
        <dbReference type="SAM" id="MobiDB-lite"/>
    </source>
</evidence>
<evidence type="ECO:0000256" key="5">
    <source>
        <dbReference type="ARBA" id="ARBA00023163"/>
    </source>
</evidence>
<evidence type="ECO:0000256" key="3">
    <source>
        <dbReference type="ARBA" id="ARBA00022884"/>
    </source>
</evidence>
<comment type="function">
    <text evidence="6">Involved in transcription antitermination. Required for transcription of ribosomal RNA (rRNA) genes. Binds specifically to the boxA antiterminator sequence of the ribosomal RNA (rrn) operons.</text>
</comment>
<dbReference type="PANTHER" id="PTHR11078:SF3">
    <property type="entry name" value="ANTITERMINATION NUSB DOMAIN-CONTAINING PROTEIN"/>
    <property type="match status" value="1"/>
</dbReference>
<name>A0ABW3JD39_9HYPH</name>
<dbReference type="Proteomes" id="UP001597102">
    <property type="component" value="Unassembled WGS sequence"/>
</dbReference>
<evidence type="ECO:0000256" key="2">
    <source>
        <dbReference type="ARBA" id="ARBA00022814"/>
    </source>
</evidence>
<dbReference type="Pfam" id="PF01029">
    <property type="entry name" value="NusB"/>
    <property type="match status" value="1"/>
</dbReference>
<keyword evidence="4 6" id="KW-0805">Transcription regulation</keyword>
<gene>
    <name evidence="6 9" type="primary">nusB</name>
    <name evidence="9" type="ORF">ACFQ2F_09520</name>
</gene>
<accession>A0ABW3JD39</accession>
<dbReference type="InterPro" id="IPR011605">
    <property type="entry name" value="NusB_fam"/>
</dbReference>
<evidence type="ECO:0000256" key="1">
    <source>
        <dbReference type="ARBA" id="ARBA00005952"/>
    </source>
</evidence>
<keyword evidence="3 6" id="KW-0694">RNA-binding</keyword>
<dbReference type="HAMAP" id="MF_00073">
    <property type="entry name" value="NusB"/>
    <property type="match status" value="1"/>
</dbReference>
<dbReference type="InterPro" id="IPR006027">
    <property type="entry name" value="NusB_RsmB_TIM44"/>
</dbReference>
<evidence type="ECO:0000313" key="9">
    <source>
        <dbReference type="EMBL" id="MFD0987332.1"/>
    </source>
</evidence>
<evidence type="ECO:0000256" key="6">
    <source>
        <dbReference type="HAMAP-Rule" id="MF_00073"/>
    </source>
</evidence>
<dbReference type="EMBL" id="JBHTJO010000001">
    <property type="protein sequence ID" value="MFD0987332.1"/>
    <property type="molecule type" value="Genomic_DNA"/>
</dbReference>
<proteinExistence type="inferred from homology"/>
<dbReference type="PANTHER" id="PTHR11078">
    <property type="entry name" value="N UTILIZATION SUBSTANCE PROTEIN B-RELATED"/>
    <property type="match status" value="1"/>
</dbReference>